<protein>
    <submittedName>
        <fullName evidence="2">Putative holin-like toxin</fullName>
    </submittedName>
</protein>
<dbReference type="Proteomes" id="UP000388452">
    <property type="component" value="Chromosome"/>
</dbReference>
<evidence type="ECO:0000313" key="2">
    <source>
        <dbReference type="EMBL" id="QFQ92946.1"/>
    </source>
</evidence>
<name>A0A5P8JV79_9LACO</name>
<feature type="transmembrane region" description="Helical" evidence="1">
    <location>
        <begin position="23"/>
        <end position="46"/>
    </location>
</feature>
<organism evidence="2 3">
    <name type="scientific">Lacticaseibacillus manihotivorans</name>
    <dbReference type="NCBI Taxonomy" id="88233"/>
    <lineage>
        <taxon>Bacteria</taxon>
        <taxon>Bacillati</taxon>
        <taxon>Bacillota</taxon>
        <taxon>Bacilli</taxon>
        <taxon>Lactobacillales</taxon>
        <taxon>Lactobacillaceae</taxon>
        <taxon>Lacticaseibacillus</taxon>
    </lineage>
</organism>
<sequence>MRWCYALFPNSRGRRNLFVNVEAALIIMLSFGVLLLDLIGLVIKLIELVNKQKDRQ</sequence>
<dbReference type="AlphaFoldDB" id="A0A5P8JV79"/>
<keyword evidence="1" id="KW-1133">Transmembrane helix</keyword>
<evidence type="ECO:0000313" key="3">
    <source>
        <dbReference type="Proteomes" id="UP000388452"/>
    </source>
</evidence>
<accession>A0A5P8JV79</accession>
<reference evidence="2 3" key="1">
    <citation type="submission" date="2019-10" db="EMBL/GenBank/DDBJ databases">
        <title>Genome sequencing of Lactobacillus manihotivorans.</title>
        <authorList>
            <person name="Kim K."/>
        </authorList>
    </citation>
    <scope>NUCLEOTIDE SEQUENCE [LARGE SCALE GENOMIC DNA]</scope>
    <source>
        <strain evidence="2 3">LM010</strain>
    </source>
</reference>
<gene>
    <name evidence="2" type="ORF">LM010_05695</name>
</gene>
<keyword evidence="1" id="KW-0472">Membrane</keyword>
<dbReference type="EMBL" id="CP045068">
    <property type="protein sequence ID" value="QFQ92946.1"/>
    <property type="molecule type" value="Genomic_DNA"/>
</dbReference>
<proteinExistence type="predicted"/>
<evidence type="ECO:0000256" key="1">
    <source>
        <dbReference type="SAM" id="Phobius"/>
    </source>
</evidence>
<keyword evidence="1" id="KW-0812">Transmembrane</keyword>